<evidence type="ECO:0000256" key="1">
    <source>
        <dbReference type="ARBA" id="ARBA00022500"/>
    </source>
</evidence>
<gene>
    <name evidence="7" type="ORF">ACG01O_17755</name>
</gene>
<keyword evidence="4" id="KW-0472">Membrane</keyword>
<dbReference type="PROSITE" id="PS50111">
    <property type="entry name" value="CHEMOTAXIS_TRANSDUC_2"/>
    <property type="match status" value="1"/>
</dbReference>
<dbReference type="InterPro" id="IPR003660">
    <property type="entry name" value="HAMP_dom"/>
</dbReference>
<dbReference type="SUPFAM" id="SSF58104">
    <property type="entry name" value="Methyl-accepting chemotaxis protein (MCP) signaling domain"/>
    <property type="match status" value="1"/>
</dbReference>
<evidence type="ECO:0000256" key="2">
    <source>
        <dbReference type="ARBA" id="ARBA00029447"/>
    </source>
</evidence>
<name>A0ABW7H2Q0_9BURK</name>
<dbReference type="EMBL" id="JBIGIB010000005">
    <property type="protein sequence ID" value="MFG6468473.1"/>
    <property type="molecule type" value="Genomic_DNA"/>
</dbReference>
<comment type="caution">
    <text evidence="7">The sequence shown here is derived from an EMBL/GenBank/DDBJ whole genome shotgun (WGS) entry which is preliminary data.</text>
</comment>
<dbReference type="SMART" id="SM00304">
    <property type="entry name" value="HAMP"/>
    <property type="match status" value="1"/>
</dbReference>
<dbReference type="CDD" id="cd11386">
    <property type="entry name" value="MCP_signal"/>
    <property type="match status" value="1"/>
</dbReference>
<dbReference type="PANTHER" id="PTHR43531:SF11">
    <property type="entry name" value="METHYL-ACCEPTING CHEMOTAXIS PROTEIN 3"/>
    <property type="match status" value="1"/>
</dbReference>
<feature type="domain" description="Methyl-accepting transducer" evidence="5">
    <location>
        <begin position="417"/>
        <end position="646"/>
    </location>
</feature>
<evidence type="ECO:0000259" key="6">
    <source>
        <dbReference type="PROSITE" id="PS50885"/>
    </source>
</evidence>
<dbReference type="InterPro" id="IPR051310">
    <property type="entry name" value="MCP_chemotaxis"/>
</dbReference>
<evidence type="ECO:0000259" key="5">
    <source>
        <dbReference type="PROSITE" id="PS50111"/>
    </source>
</evidence>
<dbReference type="RefSeq" id="WP_394386666.1">
    <property type="nucleotide sequence ID" value="NZ_JBIGIB010000005.1"/>
</dbReference>
<reference evidence="7 8" key="1">
    <citation type="submission" date="2024-08" db="EMBL/GenBank/DDBJ databases">
        <authorList>
            <person name="Lu H."/>
        </authorList>
    </citation>
    <scope>NUCLEOTIDE SEQUENCE [LARGE SCALE GENOMIC DNA]</scope>
    <source>
        <strain evidence="7 8">BYS87W</strain>
    </source>
</reference>
<organism evidence="7 8">
    <name type="scientific">Pelomonas baiyunensis</name>
    <dbReference type="NCBI Taxonomy" id="3299026"/>
    <lineage>
        <taxon>Bacteria</taxon>
        <taxon>Pseudomonadati</taxon>
        <taxon>Pseudomonadota</taxon>
        <taxon>Betaproteobacteria</taxon>
        <taxon>Burkholderiales</taxon>
        <taxon>Sphaerotilaceae</taxon>
        <taxon>Roseateles</taxon>
    </lineage>
</organism>
<dbReference type="PANTHER" id="PTHR43531">
    <property type="entry name" value="PROTEIN ICFG"/>
    <property type="match status" value="1"/>
</dbReference>
<evidence type="ECO:0000313" key="8">
    <source>
        <dbReference type="Proteomes" id="UP001606303"/>
    </source>
</evidence>
<evidence type="ECO:0000313" key="7">
    <source>
        <dbReference type="EMBL" id="MFG6468473.1"/>
    </source>
</evidence>
<feature type="transmembrane region" description="Helical" evidence="4">
    <location>
        <begin position="337"/>
        <end position="356"/>
    </location>
</feature>
<feature type="domain" description="HAMP" evidence="6">
    <location>
        <begin position="360"/>
        <end position="412"/>
    </location>
</feature>
<proteinExistence type="inferred from homology"/>
<dbReference type="PROSITE" id="PS50885">
    <property type="entry name" value="HAMP"/>
    <property type="match status" value="1"/>
</dbReference>
<sequence>MNVSLAPGATRAAAASAPTAARSRGDFFRYHGWLAPGIRLFRRLSFTAKALWIATAFVVPLVVMLAFLWQAAQGVIGAAQAEQQGVAYLRPTLALMRAAQDARASAMLGESPADALRRAEQALSKLDAAEREMGQALGTRKAFDQVRQRHAALRDAPLDASALPAYVQFNDAVLALITDVADGSQLSLDPDLDTYHMMLVTVMHGPLQTEILARLRDLGSAVLKAGAATPEQHDQISKWSALQSYMEANVERSFQLGVAAFPEVAKPMDMAGADAAQEAFLKAVETQLLSGSVQGDGGALKQLGNAVVERQHRLNDQVLERLTTRLQERIDEQQHGFAFKLMLSGAFVAVAAYLLLSFYRVMMGGLDEVADHLKAITQGNLTTAPRPWGRDEAASLMLTMGEMQTALRSIVGEVLRGSAQVRTSSQEIAGASLDLSARTEQTAANLEETAATMEQISAQVQHAGRTVEQANGLMKDNARAAGDCGQAIGDVVQTMATIRQSSARIGEIIGVIDGIAFQTNILALNAAVEAARAGEHGRGFAVVASEVRALASRSAEAAKEIKTLIGTSMDQVEAGHGVVGRAQGMMVSIVDKAGQMATMMDEIALITQQQGQGVVEVGQAVRALDTATQQNAALVEETSAAAKALSEQAQRLSEEISYFKLS</sequence>
<keyword evidence="3" id="KW-0807">Transducer</keyword>
<keyword evidence="1" id="KW-0145">Chemotaxis</keyword>
<dbReference type="Proteomes" id="UP001606303">
    <property type="component" value="Unassembled WGS sequence"/>
</dbReference>
<keyword evidence="4" id="KW-1133">Transmembrane helix</keyword>
<keyword evidence="4" id="KW-0812">Transmembrane</keyword>
<keyword evidence="8" id="KW-1185">Reference proteome</keyword>
<evidence type="ECO:0000256" key="3">
    <source>
        <dbReference type="PROSITE-ProRule" id="PRU00284"/>
    </source>
</evidence>
<accession>A0ABW7H2Q0</accession>
<comment type="similarity">
    <text evidence="2">Belongs to the methyl-accepting chemotaxis (MCP) protein family.</text>
</comment>
<dbReference type="InterPro" id="IPR004089">
    <property type="entry name" value="MCPsignal_dom"/>
</dbReference>
<dbReference type="Pfam" id="PF00015">
    <property type="entry name" value="MCPsignal"/>
    <property type="match status" value="1"/>
</dbReference>
<feature type="transmembrane region" description="Helical" evidence="4">
    <location>
        <begin position="50"/>
        <end position="69"/>
    </location>
</feature>
<dbReference type="Gene3D" id="1.10.287.950">
    <property type="entry name" value="Methyl-accepting chemotaxis protein"/>
    <property type="match status" value="1"/>
</dbReference>
<protein>
    <submittedName>
        <fullName evidence="7">Methyl-accepting chemotaxis protein</fullName>
    </submittedName>
</protein>
<evidence type="ECO:0000256" key="4">
    <source>
        <dbReference type="SAM" id="Phobius"/>
    </source>
</evidence>
<dbReference type="SMART" id="SM00283">
    <property type="entry name" value="MA"/>
    <property type="match status" value="1"/>
</dbReference>